<dbReference type="RefSeq" id="XP_030978919.1">
    <property type="nucleotide sequence ID" value="XM_031128048.1"/>
</dbReference>
<protein>
    <submittedName>
        <fullName evidence="3">Uncharacterized protein</fullName>
    </submittedName>
</protein>
<accession>A0A6P8AVM9</accession>
<evidence type="ECO:0000256" key="1">
    <source>
        <dbReference type="SAM" id="MobiDB-lite"/>
    </source>
</evidence>
<dbReference type="AlphaFoldDB" id="A0A6P8AVM9"/>
<feature type="compositionally biased region" description="Low complexity" evidence="1">
    <location>
        <begin position="77"/>
        <end position="97"/>
    </location>
</feature>
<name>A0A6P8AVM9_PYRGI</name>
<dbReference type="Proteomes" id="UP000515153">
    <property type="component" value="Chromosome V"/>
</dbReference>
<feature type="region of interest" description="Disordered" evidence="1">
    <location>
        <begin position="77"/>
        <end position="151"/>
    </location>
</feature>
<proteinExistence type="predicted"/>
<feature type="compositionally biased region" description="Basic and acidic residues" evidence="1">
    <location>
        <begin position="128"/>
        <end position="140"/>
    </location>
</feature>
<dbReference type="GeneID" id="41962957"/>
<sequence>MDSSSKQNVNLTPRECEILVGAWLSLKDPQPQVLFVVRFQLDYENFANFLGLQKAKSARNAFGVLKKRLQEEFGNGVSGNSVNNKVVTTKKTSTKSTTTKKKASEMLGDDTGGDQVDTNPFQPAAKKAKQDNYDPGHSELEEGYIYEDGRI</sequence>
<reference evidence="3" key="2">
    <citation type="submission" date="2019-10" db="EMBL/GenBank/DDBJ databases">
        <authorList>
            <consortium name="NCBI Genome Project"/>
        </authorList>
    </citation>
    <scope>NUCLEOTIDE SEQUENCE</scope>
    <source>
        <strain evidence="3">NI907</strain>
    </source>
</reference>
<gene>
    <name evidence="3" type="ORF">PgNI_08047</name>
</gene>
<dbReference type="KEGG" id="pgri:PgNI_08047"/>
<evidence type="ECO:0000313" key="2">
    <source>
        <dbReference type="Proteomes" id="UP000515153"/>
    </source>
</evidence>
<evidence type="ECO:0000313" key="3">
    <source>
        <dbReference type="RefSeq" id="XP_030978919.1"/>
    </source>
</evidence>
<reference evidence="3" key="3">
    <citation type="submission" date="2025-08" db="UniProtKB">
        <authorList>
            <consortium name="RefSeq"/>
        </authorList>
    </citation>
    <scope>IDENTIFICATION</scope>
    <source>
        <strain evidence="3">NI907</strain>
    </source>
</reference>
<keyword evidence="2" id="KW-1185">Reference proteome</keyword>
<reference evidence="2 3" key="1">
    <citation type="journal article" date="2019" name="Mol. Biol. Evol.">
        <title>Blast fungal genomes show frequent chromosomal changes, gene gains and losses, and effector gene turnover.</title>
        <authorList>
            <person name="Gomez Luciano L.B."/>
            <person name="Jason Tsai I."/>
            <person name="Chuma I."/>
            <person name="Tosa Y."/>
            <person name="Chen Y.H."/>
            <person name="Li J.Y."/>
            <person name="Li M.Y."/>
            <person name="Jade Lu M.Y."/>
            <person name="Nakayashiki H."/>
            <person name="Li W.H."/>
        </authorList>
    </citation>
    <scope>NUCLEOTIDE SEQUENCE [LARGE SCALE GENOMIC DNA]</scope>
    <source>
        <strain evidence="2 3">NI907</strain>
    </source>
</reference>
<organism evidence="2 3">
    <name type="scientific">Pyricularia grisea</name>
    <name type="common">Crabgrass-specific blast fungus</name>
    <name type="synonym">Magnaporthe grisea</name>
    <dbReference type="NCBI Taxonomy" id="148305"/>
    <lineage>
        <taxon>Eukaryota</taxon>
        <taxon>Fungi</taxon>
        <taxon>Dikarya</taxon>
        <taxon>Ascomycota</taxon>
        <taxon>Pezizomycotina</taxon>
        <taxon>Sordariomycetes</taxon>
        <taxon>Sordariomycetidae</taxon>
        <taxon>Magnaporthales</taxon>
        <taxon>Pyriculariaceae</taxon>
        <taxon>Pyricularia</taxon>
    </lineage>
</organism>